<evidence type="ECO:0000256" key="1">
    <source>
        <dbReference type="SAM" id="MobiDB-lite"/>
    </source>
</evidence>
<name>A0A5P1E8I7_ASPOF</name>
<dbReference type="Gramene" id="ONK57805">
    <property type="protein sequence ID" value="ONK57805"/>
    <property type="gene ID" value="A4U43_C09F4270"/>
</dbReference>
<proteinExistence type="predicted"/>
<evidence type="ECO:0000313" key="3">
    <source>
        <dbReference type="Proteomes" id="UP000243459"/>
    </source>
</evidence>
<organism evidence="2 3">
    <name type="scientific">Asparagus officinalis</name>
    <name type="common">Garden asparagus</name>
    <dbReference type="NCBI Taxonomy" id="4686"/>
    <lineage>
        <taxon>Eukaryota</taxon>
        <taxon>Viridiplantae</taxon>
        <taxon>Streptophyta</taxon>
        <taxon>Embryophyta</taxon>
        <taxon>Tracheophyta</taxon>
        <taxon>Spermatophyta</taxon>
        <taxon>Magnoliopsida</taxon>
        <taxon>Liliopsida</taxon>
        <taxon>Asparagales</taxon>
        <taxon>Asparagaceae</taxon>
        <taxon>Asparagoideae</taxon>
        <taxon>Asparagus</taxon>
    </lineage>
</organism>
<dbReference type="Proteomes" id="UP000243459">
    <property type="component" value="Chromosome 9"/>
</dbReference>
<evidence type="ECO:0000313" key="2">
    <source>
        <dbReference type="EMBL" id="ONK57805.1"/>
    </source>
</evidence>
<accession>A0A5P1E8I7</accession>
<dbReference type="PANTHER" id="PTHR34057">
    <property type="entry name" value="ELONGATION FACTOR"/>
    <property type="match status" value="1"/>
</dbReference>
<dbReference type="AlphaFoldDB" id="A0A5P1E8I7"/>
<dbReference type="EMBL" id="CM007389">
    <property type="protein sequence ID" value="ONK57805.1"/>
    <property type="molecule type" value="Genomic_DNA"/>
</dbReference>
<dbReference type="PANTHER" id="PTHR34057:SF1">
    <property type="entry name" value="ELONGATION FACTOR"/>
    <property type="match status" value="1"/>
</dbReference>
<protein>
    <submittedName>
        <fullName evidence="2">Uncharacterized protein</fullName>
    </submittedName>
</protein>
<feature type="region of interest" description="Disordered" evidence="1">
    <location>
        <begin position="70"/>
        <end position="114"/>
    </location>
</feature>
<keyword evidence="3" id="KW-1185">Reference proteome</keyword>
<reference evidence="3" key="1">
    <citation type="journal article" date="2017" name="Nat. Commun.">
        <title>The asparagus genome sheds light on the origin and evolution of a young Y chromosome.</title>
        <authorList>
            <person name="Harkess A."/>
            <person name="Zhou J."/>
            <person name="Xu C."/>
            <person name="Bowers J.E."/>
            <person name="Van der Hulst R."/>
            <person name="Ayyampalayam S."/>
            <person name="Mercati F."/>
            <person name="Riccardi P."/>
            <person name="McKain M.R."/>
            <person name="Kakrana A."/>
            <person name="Tang H."/>
            <person name="Ray J."/>
            <person name="Groenendijk J."/>
            <person name="Arikit S."/>
            <person name="Mathioni S.M."/>
            <person name="Nakano M."/>
            <person name="Shan H."/>
            <person name="Telgmann-Rauber A."/>
            <person name="Kanno A."/>
            <person name="Yue Z."/>
            <person name="Chen H."/>
            <person name="Li W."/>
            <person name="Chen Y."/>
            <person name="Xu X."/>
            <person name="Zhang Y."/>
            <person name="Luo S."/>
            <person name="Chen H."/>
            <person name="Gao J."/>
            <person name="Mao Z."/>
            <person name="Pires J.C."/>
            <person name="Luo M."/>
            <person name="Kudrna D."/>
            <person name="Wing R.A."/>
            <person name="Meyers B.C."/>
            <person name="Yi K."/>
            <person name="Kong H."/>
            <person name="Lavrijsen P."/>
            <person name="Sunseri F."/>
            <person name="Falavigna A."/>
            <person name="Ye Y."/>
            <person name="Leebens-Mack J.H."/>
            <person name="Chen G."/>
        </authorList>
    </citation>
    <scope>NUCLEOTIDE SEQUENCE [LARGE SCALE GENOMIC DNA]</scope>
    <source>
        <strain evidence="3">cv. DH0086</strain>
    </source>
</reference>
<feature type="compositionally biased region" description="Polar residues" evidence="1">
    <location>
        <begin position="90"/>
        <end position="102"/>
    </location>
</feature>
<dbReference type="InterPro" id="IPR038745">
    <property type="entry name" value="AT4G37440-like"/>
</dbReference>
<dbReference type="CDD" id="cd11650">
    <property type="entry name" value="AT4G37440_like"/>
    <property type="match status" value="1"/>
</dbReference>
<dbReference type="OMA" id="GSWIGER"/>
<sequence length="403" mass="45277">MAPAQPLATGDEEAKLKMVVKSEEVNGDSNEKLVCESNFEDSGFYGDSLAVRDKSEASGLDQEVDVVGVGEEGGGVMGLDKNGDPDPDATEQSSSFGNTFSGSEDEARMSSSDMEVDSQFMHTPTSQFAHTQFMGADNREPSVLDGFGRIRKKKKVTAHWRRFISPLMWRCQWLELRMNELHSQVLLYDKELAAYKREKQLQSKMIELDGSVSRLVPLSCKRHSKRAMKRMKRKRIEDTADIPSYMSNHSIFSYYENKRAETDCQSVDNDCGHRGDEAAKRNEDYEWLLLGLNDGDDSLEKVLHNLDNIQSKVLSLKTELSKVMSRNSREIYPRARSLSCSPVNNGDTMPQNNISDCELELPESVVSSYGDAADVDMIQCTVGLLSADTSLRHHPMRNLYKDI</sequence>
<gene>
    <name evidence="2" type="ORF">A4U43_C09F4270</name>
</gene>